<dbReference type="GO" id="GO:0003678">
    <property type="term" value="F:DNA helicase activity"/>
    <property type="evidence" value="ECO:0007669"/>
    <property type="project" value="TreeGrafter"/>
</dbReference>
<dbReference type="Pfam" id="PF13307">
    <property type="entry name" value="Helicase_C_2"/>
    <property type="match status" value="1"/>
</dbReference>
<sequence>MSNEKLKAKLPLPVLQLRRNAQSYLQQFKQLPNAVLFASGACWEGVDFPGDMVSLLVIPRLPFPVPDPLGEALRTQYGDLHSYIQTEIVPEMQIKLRQGFGRAIRTETDSGVVAILDPRAAPGGRYHRAVLDALPEMPVGASLRAVRKFYRKHKSPEYFLPKLSREVDLSCEPSVLSRKSKVET</sequence>
<dbReference type="GO" id="GO:0003676">
    <property type="term" value="F:nucleic acid binding"/>
    <property type="evidence" value="ECO:0007669"/>
    <property type="project" value="InterPro"/>
</dbReference>
<dbReference type="SMART" id="SM00491">
    <property type="entry name" value="HELICc2"/>
    <property type="match status" value="1"/>
</dbReference>
<organism evidence="3 4">
    <name type="scientific">Subdoligranulum variabile DSM 15176</name>
    <dbReference type="NCBI Taxonomy" id="411471"/>
    <lineage>
        <taxon>Bacteria</taxon>
        <taxon>Bacillati</taxon>
        <taxon>Bacillota</taxon>
        <taxon>Clostridia</taxon>
        <taxon>Eubacteriales</taxon>
        <taxon>Oscillospiraceae</taxon>
        <taxon>Subdoligranulum</taxon>
    </lineage>
</organism>
<keyword evidence="4" id="KW-1185">Reference proteome</keyword>
<feature type="domain" description="ATP-dependent helicase C-terminal" evidence="2">
    <location>
        <begin position="4"/>
        <end position="122"/>
    </location>
</feature>
<dbReference type="GO" id="GO:0006139">
    <property type="term" value="P:nucleobase-containing compound metabolic process"/>
    <property type="evidence" value="ECO:0007669"/>
    <property type="project" value="InterPro"/>
</dbReference>
<dbReference type="InterPro" id="IPR006555">
    <property type="entry name" value="ATP-dep_Helicase_C"/>
</dbReference>
<evidence type="ECO:0000313" key="3">
    <source>
        <dbReference type="EMBL" id="EFB76835.1"/>
    </source>
</evidence>
<evidence type="ECO:0000313" key="4">
    <source>
        <dbReference type="Proteomes" id="UP000003438"/>
    </source>
</evidence>
<accession>D1PKE8</accession>
<evidence type="ECO:0000259" key="2">
    <source>
        <dbReference type="SMART" id="SM00491"/>
    </source>
</evidence>
<dbReference type="AlphaFoldDB" id="D1PKE8"/>
<gene>
    <name evidence="3" type="ORF">SUBVAR_04823</name>
</gene>
<dbReference type="InterPro" id="IPR045028">
    <property type="entry name" value="DinG/Rad3-like"/>
</dbReference>
<dbReference type="GO" id="GO:0005524">
    <property type="term" value="F:ATP binding"/>
    <property type="evidence" value="ECO:0007669"/>
    <property type="project" value="InterPro"/>
</dbReference>
<dbReference type="eggNOG" id="COG1199">
    <property type="taxonomic scope" value="Bacteria"/>
</dbReference>
<proteinExistence type="inferred from homology"/>
<comment type="caution">
    <text evidence="3">The sequence shown here is derived from an EMBL/GenBank/DDBJ whole genome shotgun (WGS) entry which is preliminary data.</text>
</comment>
<comment type="similarity">
    <text evidence="1">Belongs to the helicase family. DinG subfamily.</text>
</comment>
<dbReference type="EMBL" id="ACBY02000019">
    <property type="protein sequence ID" value="EFB76835.1"/>
    <property type="molecule type" value="Genomic_DNA"/>
</dbReference>
<dbReference type="Proteomes" id="UP000003438">
    <property type="component" value="Unassembled WGS sequence"/>
</dbReference>
<protein>
    <recommendedName>
        <fullName evidence="2">ATP-dependent helicase C-terminal domain-containing protein</fullName>
    </recommendedName>
</protein>
<reference evidence="3" key="1">
    <citation type="submission" date="2009-12" db="EMBL/GenBank/DDBJ databases">
        <authorList>
            <person name="Weinstock G."/>
            <person name="Sodergren E."/>
            <person name="Clifton S."/>
            <person name="Fulton L."/>
            <person name="Fulton B."/>
            <person name="Courtney L."/>
            <person name="Fronick C."/>
            <person name="Harrison M."/>
            <person name="Strong C."/>
            <person name="Farmer C."/>
            <person name="Delahaunty K."/>
            <person name="Markovic C."/>
            <person name="Hall O."/>
            <person name="Minx P."/>
            <person name="Tomlinson C."/>
            <person name="Mitreva M."/>
            <person name="Nelson J."/>
            <person name="Hou S."/>
            <person name="Wollam A."/>
            <person name="Pepin K.H."/>
            <person name="Johnson M."/>
            <person name="Bhonagiri V."/>
            <person name="Nash W.E."/>
            <person name="Warren W."/>
            <person name="Chinwalla A."/>
            <person name="Mardis E.R."/>
            <person name="Wilson R.K."/>
        </authorList>
    </citation>
    <scope>NUCLEOTIDE SEQUENCE [LARGE SCALE GENOMIC DNA]</scope>
    <source>
        <strain evidence="3">DSM 15176</strain>
    </source>
</reference>
<evidence type="ECO:0000256" key="1">
    <source>
        <dbReference type="ARBA" id="ARBA00038058"/>
    </source>
</evidence>
<dbReference type="PANTHER" id="PTHR11472">
    <property type="entry name" value="DNA REPAIR DEAD HELICASE RAD3/XP-D SUBFAMILY MEMBER"/>
    <property type="match status" value="1"/>
</dbReference>
<dbReference type="STRING" id="411471.SUBVAR_04823"/>
<dbReference type="PANTHER" id="PTHR11472:SF34">
    <property type="entry name" value="REGULATOR OF TELOMERE ELONGATION HELICASE 1"/>
    <property type="match status" value="1"/>
</dbReference>
<dbReference type="GO" id="GO:0016818">
    <property type="term" value="F:hydrolase activity, acting on acid anhydrides, in phosphorus-containing anhydrides"/>
    <property type="evidence" value="ECO:0007669"/>
    <property type="project" value="InterPro"/>
</dbReference>
<dbReference type="InterPro" id="IPR027417">
    <property type="entry name" value="P-loop_NTPase"/>
</dbReference>
<dbReference type="HOGENOM" id="CLU_1560958_0_0_9"/>
<dbReference type="Gene3D" id="3.40.50.300">
    <property type="entry name" value="P-loop containing nucleotide triphosphate hydrolases"/>
    <property type="match status" value="1"/>
</dbReference>
<name>D1PKE8_9FIRM</name>